<dbReference type="WBParaSite" id="ALUE_0001119401-mRNA-1">
    <property type="protein sequence ID" value="ALUE_0001119401-mRNA-1"/>
    <property type="gene ID" value="ALUE_0001119401"/>
</dbReference>
<protein>
    <submittedName>
        <fullName evidence="5">EGF_CA domain-containing protein</fullName>
    </submittedName>
</protein>
<proteinExistence type="predicted"/>
<organism evidence="4 5">
    <name type="scientific">Ascaris lumbricoides</name>
    <name type="common">Giant roundworm</name>
    <dbReference type="NCBI Taxonomy" id="6252"/>
    <lineage>
        <taxon>Eukaryota</taxon>
        <taxon>Metazoa</taxon>
        <taxon>Ecdysozoa</taxon>
        <taxon>Nematoda</taxon>
        <taxon>Chromadorea</taxon>
        <taxon>Rhabditida</taxon>
        <taxon>Spirurina</taxon>
        <taxon>Ascaridomorpha</taxon>
        <taxon>Ascaridoidea</taxon>
        <taxon>Ascarididae</taxon>
        <taxon>Ascaris</taxon>
    </lineage>
</organism>
<evidence type="ECO:0000256" key="2">
    <source>
        <dbReference type="ARBA" id="ARBA00023157"/>
    </source>
</evidence>
<dbReference type="InterPro" id="IPR001881">
    <property type="entry name" value="EGF-like_Ca-bd_dom"/>
</dbReference>
<keyword evidence="2" id="KW-1015">Disulfide bond</keyword>
<keyword evidence="4" id="KW-1185">Reference proteome</keyword>
<dbReference type="SUPFAM" id="SSF57196">
    <property type="entry name" value="EGF/Laminin"/>
    <property type="match status" value="1"/>
</dbReference>
<dbReference type="GO" id="GO:0016020">
    <property type="term" value="C:membrane"/>
    <property type="evidence" value="ECO:0007669"/>
    <property type="project" value="InterPro"/>
</dbReference>
<evidence type="ECO:0000313" key="5">
    <source>
        <dbReference type="WBParaSite" id="ALUE_0001119401-mRNA-1"/>
    </source>
</evidence>
<evidence type="ECO:0000259" key="3">
    <source>
        <dbReference type="SMART" id="SM00179"/>
    </source>
</evidence>
<dbReference type="GO" id="GO:0005509">
    <property type="term" value="F:calcium ion binding"/>
    <property type="evidence" value="ECO:0007669"/>
    <property type="project" value="InterPro"/>
</dbReference>
<accession>A0A0M3I3H3</accession>
<dbReference type="Proteomes" id="UP000036681">
    <property type="component" value="Unplaced"/>
</dbReference>
<dbReference type="InterPro" id="IPR015919">
    <property type="entry name" value="Cadherin-like_sf"/>
</dbReference>
<dbReference type="Pfam" id="PF07645">
    <property type="entry name" value="EGF_CA"/>
    <property type="match status" value="1"/>
</dbReference>
<evidence type="ECO:0000313" key="4">
    <source>
        <dbReference type="Proteomes" id="UP000036681"/>
    </source>
</evidence>
<dbReference type="AlphaFoldDB" id="A0A0M3I3H3"/>
<dbReference type="SMART" id="SM00179">
    <property type="entry name" value="EGF_CA"/>
    <property type="match status" value="1"/>
</dbReference>
<dbReference type="Gene3D" id="2.10.25.10">
    <property type="entry name" value="Laminin"/>
    <property type="match status" value="1"/>
</dbReference>
<sequence length="159" mass="17710">MSDIDECADEPCTDDELCFNKLGSFDCIANPCPTGYHLDITQCIANCANCSLAPIHIHMLSVPSDVKPGTSLLRLTAYDAQSRVLHRTRFHLKSSSKFSRRAPFALKNEAGRAVLQNVKGLLPNSNHRLTIRSISKSPFTNMKYHSDFIVFISVSDHPF</sequence>
<dbReference type="PROSITE" id="PS01187">
    <property type="entry name" value="EGF_CA"/>
    <property type="match status" value="1"/>
</dbReference>
<dbReference type="CDD" id="cd00054">
    <property type="entry name" value="EGF_CA"/>
    <property type="match status" value="1"/>
</dbReference>
<dbReference type="SUPFAM" id="SSF49313">
    <property type="entry name" value="Cadherin-like"/>
    <property type="match status" value="1"/>
</dbReference>
<reference evidence="5" key="1">
    <citation type="submission" date="2017-02" db="UniProtKB">
        <authorList>
            <consortium name="WormBaseParasite"/>
        </authorList>
    </citation>
    <scope>IDENTIFICATION</scope>
</reference>
<name>A0A0M3I3H3_ASCLU</name>
<dbReference type="InterPro" id="IPR049883">
    <property type="entry name" value="NOTCH1_EGF-like"/>
</dbReference>
<keyword evidence="1" id="KW-0245">EGF-like domain</keyword>
<feature type="domain" description="EGF-like calcium-binding" evidence="3">
    <location>
        <begin position="3"/>
        <end position="44"/>
    </location>
</feature>
<evidence type="ECO:0000256" key="1">
    <source>
        <dbReference type="ARBA" id="ARBA00022536"/>
    </source>
</evidence>
<dbReference type="InterPro" id="IPR018097">
    <property type="entry name" value="EGF_Ca-bd_CS"/>
</dbReference>